<dbReference type="PANTHER" id="PTHR44688">
    <property type="entry name" value="DNA-BINDING TRANSCRIPTIONAL ACTIVATOR DEVR_DOSR"/>
    <property type="match status" value="1"/>
</dbReference>
<sequence length="275" mass="31252">MVDVLDHEDFPTLLLGCLDSVVPFDLFALFLYDKAAAPAYLCSNFPAGAKERSLHRFSGDTFRYHPFYQHHLKGIDNGIYSMRELSRSAFLRRPAREADSIHLRSDEEIGYITHGFPDSLKELDITLRLDAQRTLQVGLYRHGRMTFSPDEVAKLESLFPLIQSLLKRYLGTWLANRQSSPREQLYRAGMRCIGELLSPREAEIVGLILKGYSSREISEKLRISAETVKTHRKNAYLKLEVSTAGELVSRFLDNVSTSLRIPIGDADLCVKPQFA</sequence>
<keyword evidence="3" id="KW-0804">Transcription</keyword>
<gene>
    <name evidence="5" type="ORF">BIZ92_20180</name>
</gene>
<dbReference type="PROSITE" id="PS50043">
    <property type="entry name" value="HTH_LUXR_2"/>
    <property type="match status" value="1"/>
</dbReference>
<proteinExistence type="predicted"/>
<dbReference type="EMBL" id="MJMN01000004">
    <property type="protein sequence ID" value="OMG91353.1"/>
    <property type="molecule type" value="Genomic_DNA"/>
</dbReference>
<dbReference type="InterPro" id="IPR016032">
    <property type="entry name" value="Sig_transdc_resp-reg_C-effctor"/>
</dbReference>
<dbReference type="PANTHER" id="PTHR44688:SF16">
    <property type="entry name" value="DNA-BINDING TRANSCRIPTIONAL ACTIVATOR DEVR_DOSR"/>
    <property type="match status" value="1"/>
</dbReference>
<evidence type="ECO:0000256" key="3">
    <source>
        <dbReference type="ARBA" id="ARBA00023163"/>
    </source>
</evidence>
<dbReference type="Pfam" id="PF00196">
    <property type="entry name" value="GerE"/>
    <property type="match status" value="1"/>
</dbReference>
<evidence type="ECO:0000313" key="5">
    <source>
        <dbReference type="EMBL" id="OMG91353.1"/>
    </source>
</evidence>
<dbReference type="PRINTS" id="PR00038">
    <property type="entry name" value="HTHLUXR"/>
</dbReference>
<dbReference type="PROSITE" id="PS00622">
    <property type="entry name" value="HTH_LUXR_1"/>
    <property type="match status" value="1"/>
</dbReference>
<protein>
    <recommendedName>
        <fullName evidence="4">HTH luxR-type domain-containing protein</fullName>
    </recommendedName>
</protein>
<dbReference type="GO" id="GO:0003677">
    <property type="term" value="F:DNA binding"/>
    <property type="evidence" value="ECO:0007669"/>
    <property type="project" value="UniProtKB-KW"/>
</dbReference>
<comment type="caution">
    <text evidence="5">The sequence shown here is derived from an EMBL/GenBank/DDBJ whole genome shotgun (WGS) entry which is preliminary data.</text>
</comment>
<keyword evidence="2" id="KW-0238">DNA-binding</keyword>
<evidence type="ECO:0000256" key="2">
    <source>
        <dbReference type="ARBA" id="ARBA00023125"/>
    </source>
</evidence>
<reference evidence="5 6" key="1">
    <citation type="submission" date="2016-09" db="EMBL/GenBank/DDBJ databases">
        <title>Phylogenomics of Achromobacter.</title>
        <authorList>
            <person name="Jeukens J."/>
            <person name="Freschi L."/>
            <person name="Vincent A.T."/>
            <person name="Emond-Rheault J.-G."/>
            <person name="Kukavica-Ibrulj I."/>
            <person name="Charette S.J."/>
            <person name="Levesque R.C."/>
        </authorList>
    </citation>
    <scope>NUCLEOTIDE SEQUENCE [LARGE SCALE GENOMIC DNA]</scope>
    <source>
        <strain evidence="5 6">AUS488</strain>
    </source>
</reference>
<keyword evidence="1" id="KW-0805">Transcription regulation</keyword>
<dbReference type="AlphaFoldDB" id="A0A1R1JXQ6"/>
<dbReference type="CDD" id="cd06170">
    <property type="entry name" value="LuxR_C_like"/>
    <property type="match status" value="1"/>
</dbReference>
<evidence type="ECO:0000313" key="6">
    <source>
        <dbReference type="Proteomes" id="UP000187251"/>
    </source>
</evidence>
<feature type="domain" description="HTH luxR-type" evidence="4">
    <location>
        <begin position="190"/>
        <end position="255"/>
    </location>
</feature>
<dbReference type="SUPFAM" id="SSF46894">
    <property type="entry name" value="C-terminal effector domain of the bipartite response regulators"/>
    <property type="match status" value="1"/>
</dbReference>
<name>A0A1R1JXQ6_ALCXX</name>
<evidence type="ECO:0000259" key="4">
    <source>
        <dbReference type="PROSITE" id="PS50043"/>
    </source>
</evidence>
<dbReference type="InterPro" id="IPR000792">
    <property type="entry name" value="Tscrpt_reg_LuxR_C"/>
</dbReference>
<organism evidence="5 6">
    <name type="scientific">Alcaligenes xylosoxydans xylosoxydans</name>
    <name type="common">Achromobacter xylosoxidans</name>
    <dbReference type="NCBI Taxonomy" id="85698"/>
    <lineage>
        <taxon>Bacteria</taxon>
        <taxon>Pseudomonadati</taxon>
        <taxon>Pseudomonadota</taxon>
        <taxon>Betaproteobacteria</taxon>
        <taxon>Burkholderiales</taxon>
        <taxon>Alcaligenaceae</taxon>
        <taxon>Achromobacter</taxon>
    </lineage>
</organism>
<dbReference type="Proteomes" id="UP000187251">
    <property type="component" value="Unassembled WGS sequence"/>
</dbReference>
<accession>A0A1R1JXQ6</accession>
<dbReference type="Gene3D" id="1.10.10.10">
    <property type="entry name" value="Winged helix-like DNA-binding domain superfamily/Winged helix DNA-binding domain"/>
    <property type="match status" value="1"/>
</dbReference>
<dbReference type="SMART" id="SM00421">
    <property type="entry name" value="HTH_LUXR"/>
    <property type="match status" value="1"/>
</dbReference>
<evidence type="ECO:0000256" key="1">
    <source>
        <dbReference type="ARBA" id="ARBA00023015"/>
    </source>
</evidence>
<dbReference type="GO" id="GO:0006355">
    <property type="term" value="P:regulation of DNA-templated transcription"/>
    <property type="evidence" value="ECO:0007669"/>
    <property type="project" value="InterPro"/>
</dbReference>
<dbReference type="InterPro" id="IPR036388">
    <property type="entry name" value="WH-like_DNA-bd_sf"/>
</dbReference>